<evidence type="ECO:0000256" key="4">
    <source>
        <dbReference type="ARBA" id="ARBA00022679"/>
    </source>
</evidence>
<dbReference type="GO" id="GO:0006750">
    <property type="term" value="P:glutathione biosynthetic process"/>
    <property type="evidence" value="ECO:0007669"/>
    <property type="project" value="UniProtKB-KW"/>
</dbReference>
<comment type="catalytic activity">
    <reaction evidence="1 11">
        <text>an S-substituted glutathione + H2O = an S-substituted L-cysteinylglycine + L-glutamate</text>
        <dbReference type="Rhea" id="RHEA:59468"/>
        <dbReference type="ChEBI" id="CHEBI:15377"/>
        <dbReference type="ChEBI" id="CHEBI:29985"/>
        <dbReference type="ChEBI" id="CHEBI:90779"/>
        <dbReference type="ChEBI" id="CHEBI:143103"/>
        <dbReference type="EC" id="3.4.19.13"/>
    </reaction>
</comment>
<dbReference type="Pfam" id="PF01019">
    <property type="entry name" value="G_glu_transpept"/>
    <property type="match status" value="1"/>
</dbReference>
<accession>A0A2U8GX70</accession>
<dbReference type="InterPro" id="IPR043137">
    <property type="entry name" value="GGT_ssub_C"/>
</dbReference>
<name>A0A2U8GX70_9RHOO</name>
<gene>
    <name evidence="13" type="primary">ggt</name>
    <name evidence="13" type="ORF">CEW83_08060</name>
</gene>
<protein>
    <recommendedName>
        <fullName evidence="11">Glutathione hydrolase proenzyme</fullName>
        <ecNumber evidence="11">2.3.2.2</ecNumber>
        <ecNumber evidence="11">3.4.19.13</ecNumber>
    </recommendedName>
    <component>
        <recommendedName>
            <fullName evidence="11">Glutathione hydrolase large chain</fullName>
        </recommendedName>
    </component>
    <component>
        <recommendedName>
            <fullName evidence="11">Glutathione hydrolase small chain</fullName>
        </recommendedName>
    </component>
</protein>
<dbReference type="EC" id="3.4.19.13" evidence="11"/>
<dbReference type="InterPro" id="IPR029055">
    <property type="entry name" value="Ntn_hydrolases_N"/>
</dbReference>
<comment type="pathway">
    <text evidence="11">Sulfur metabolism; glutathione metabolism.</text>
</comment>
<evidence type="ECO:0000256" key="7">
    <source>
        <dbReference type="ARBA" id="ARBA00023315"/>
    </source>
</evidence>
<feature type="active site" description="Nucleophile" evidence="9">
    <location>
        <position position="388"/>
    </location>
</feature>
<comment type="PTM">
    <text evidence="11">Cleaved by autocatalysis into a large and a small subunit.</text>
</comment>
<comment type="similarity">
    <text evidence="3 11">Belongs to the gamma-glutamyltransferase family.</text>
</comment>
<dbReference type="SUPFAM" id="SSF56235">
    <property type="entry name" value="N-terminal nucleophile aminohydrolases (Ntn hydrolases)"/>
    <property type="match status" value="1"/>
</dbReference>
<dbReference type="Gene3D" id="3.60.20.40">
    <property type="match status" value="1"/>
</dbReference>
<keyword evidence="14" id="KW-1185">Reference proteome</keyword>
<keyword evidence="6 11" id="KW-0865">Zymogen</keyword>
<keyword evidence="5 11" id="KW-0378">Hydrolase</keyword>
<sequence length="568" mass="58726">MLSLFAAPLPLGAQTPAQPEAATGFEPRPAAYAPHAMVVTANPHATEAALGVLRAGGSAADAAIAAALVLNVVEPQSSGLGGGGFLLHFDAAQKRMVAWDGRETAPAAVDDALFLDAAGKPMQFHAAAVGGRAVGVPGLPLLLAEVHRQHGRLPWAQLFEPAIRLADEGFAVSPRLHALIAKDRFLAGDGAAKALFFDGNGAPLAIGARLRNPALADVMRLLAKEGGEAFYRGEIAADIVAAVGAGENPGTLSIEDFAAYRVVGREAVCGPYRGWRVCGMPPPSSGGATVLAMLGMLTRFPLAEIDPESAFATHLFAEAGRLAFADRDAWYGDPVSMPLAPARLLEPGYLAQRAALISLDSSLGRAQPGNPSSAHEPVPAATPERPSTTHVSIVDADGNAVSMTASIEDAFGSRRMVRGMLLNNQLTDFSFAPRDARGLHPNRVGPGKRPRSSMAPTLVFAPDGRLHAVLGSPGGSAIINYVASAITGLVDWGMAPDAVLARPHAASRNGATEVERRPDGEALAARLALFGHEAVVRELTSGTSLVLRSGEGWAGAADPRREGMAAGL</sequence>
<feature type="binding site" evidence="10">
    <location>
        <position position="102"/>
    </location>
    <ligand>
        <name>L-glutamate</name>
        <dbReference type="ChEBI" id="CHEBI:29985"/>
    </ligand>
</feature>
<evidence type="ECO:0000256" key="9">
    <source>
        <dbReference type="PIRSR" id="PIRSR600101-1"/>
    </source>
</evidence>
<reference evidence="13 14" key="1">
    <citation type="submission" date="2017-06" db="EMBL/GenBank/DDBJ databases">
        <title>Azoarcus.</title>
        <authorList>
            <person name="Woo J.-H."/>
            <person name="Kim H.-S."/>
        </authorList>
    </citation>
    <scope>NUCLEOTIDE SEQUENCE [LARGE SCALE GENOMIC DNA]</scope>
    <source>
        <strain evidence="13 14">TSPY31</strain>
    </source>
</reference>
<feature type="binding site" evidence="10">
    <location>
        <begin position="452"/>
        <end position="453"/>
    </location>
    <ligand>
        <name>L-glutamate</name>
        <dbReference type="ChEBI" id="CHEBI:29985"/>
    </ligand>
</feature>
<dbReference type="GO" id="GO:0006751">
    <property type="term" value="P:glutathione catabolic process"/>
    <property type="evidence" value="ECO:0007669"/>
    <property type="project" value="UniProtKB-UniRule"/>
</dbReference>
<dbReference type="PRINTS" id="PR01210">
    <property type="entry name" value="GGTRANSPTASE"/>
</dbReference>
<dbReference type="InterPro" id="IPR000101">
    <property type="entry name" value="GGT_peptidase"/>
</dbReference>
<comment type="catalytic activity">
    <reaction evidence="2 11">
        <text>glutathione + H2O = L-cysteinylglycine + L-glutamate</text>
        <dbReference type="Rhea" id="RHEA:28807"/>
        <dbReference type="ChEBI" id="CHEBI:15377"/>
        <dbReference type="ChEBI" id="CHEBI:29985"/>
        <dbReference type="ChEBI" id="CHEBI:57925"/>
        <dbReference type="ChEBI" id="CHEBI:61694"/>
        <dbReference type="EC" id="3.4.19.13"/>
    </reaction>
</comment>
<dbReference type="AlphaFoldDB" id="A0A2U8GX70"/>
<keyword evidence="7 11" id="KW-0012">Acyltransferase</keyword>
<organism evidence="13 14">
    <name type="scientific">Parazoarcus communis</name>
    <dbReference type="NCBI Taxonomy" id="41977"/>
    <lineage>
        <taxon>Bacteria</taxon>
        <taxon>Pseudomonadati</taxon>
        <taxon>Pseudomonadota</taxon>
        <taxon>Betaproteobacteria</taxon>
        <taxon>Rhodocyclales</taxon>
        <taxon>Zoogloeaceae</taxon>
        <taxon>Parazoarcus</taxon>
    </lineage>
</organism>
<dbReference type="InterPro" id="IPR043138">
    <property type="entry name" value="GGT_lsub"/>
</dbReference>
<evidence type="ECO:0000256" key="5">
    <source>
        <dbReference type="ARBA" id="ARBA00022801"/>
    </source>
</evidence>
<evidence type="ECO:0000256" key="11">
    <source>
        <dbReference type="RuleBase" id="RU368036"/>
    </source>
</evidence>
<dbReference type="Gene3D" id="1.10.246.130">
    <property type="match status" value="1"/>
</dbReference>
<dbReference type="InterPro" id="IPR051792">
    <property type="entry name" value="GGT_bact"/>
</dbReference>
<evidence type="ECO:0000256" key="12">
    <source>
        <dbReference type="SAM" id="MobiDB-lite"/>
    </source>
</evidence>
<dbReference type="NCBIfam" id="TIGR00066">
    <property type="entry name" value="g_glut_trans"/>
    <property type="match status" value="1"/>
</dbReference>
<comment type="catalytic activity">
    <reaction evidence="8 11">
        <text>an N-terminal (5-L-glutamyl)-[peptide] + an alpha-amino acid = 5-L-glutamyl amino acid + an N-terminal L-alpha-aminoacyl-[peptide]</text>
        <dbReference type="Rhea" id="RHEA:23904"/>
        <dbReference type="Rhea" id="RHEA-COMP:9780"/>
        <dbReference type="Rhea" id="RHEA-COMP:9795"/>
        <dbReference type="ChEBI" id="CHEBI:77644"/>
        <dbReference type="ChEBI" id="CHEBI:78597"/>
        <dbReference type="ChEBI" id="CHEBI:78599"/>
        <dbReference type="ChEBI" id="CHEBI:78608"/>
        <dbReference type="EC" id="2.3.2.2"/>
    </reaction>
</comment>
<evidence type="ECO:0000256" key="6">
    <source>
        <dbReference type="ARBA" id="ARBA00023145"/>
    </source>
</evidence>
<keyword evidence="4 11" id="KW-0808">Transferase</keyword>
<evidence type="ECO:0000256" key="10">
    <source>
        <dbReference type="PIRSR" id="PIRSR600101-2"/>
    </source>
</evidence>
<dbReference type="KEGG" id="acom:CEW83_08060"/>
<evidence type="ECO:0000313" key="13">
    <source>
        <dbReference type="EMBL" id="AWI77576.1"/>
    </source>
</evidence>
<feature type="binding site" evidence="10">
    <location>
        <position position="475"/>
    </location>
    <ligand>
        <name>L-glutamate</name>
        <dbReference type="ChEBI" id="CHEBI:29985"/>
    </ligand>
</feature>
<dbReference type="Proteomes" id="UP000244930">
    <property type="component" value="Chromosome"/>
</dbReference>
<evidence type="ECO:0000256" key="3">
    <source>
        <dbReference type="ARBA" id="ARBA00009381"/>
    </source>
</evidence>
<dbReference type="GO" id="GO:0036374">
    <property type="term" value="F:glutathione hydrolase activity"/>
    <property type="evidence" value="ECO:0007669"/>
    <property type="project" value="UniProtKB-UniRule"/>
</dbReference>
<evidence type="ECO:0000256" key="1">
    <source>
        <dbReference type="ARBA" id="ARBA00001049"/>
    </source>
</evidence>
<dbReference type="EC" id="2.3.2.2" evidence="11"/>
<dbReference type="GO" id="GO:0103068">
    <property type="term" value="F:leukotriene C4 gamma-glutamyl transferase activity"/>
    <property type="evidence" value="ECO:0007669"/>
    <property type="project" value="UniProtKB-EC"/>
</dbReference>
<dbReference type="PANTHER" id="PTHR43199">
    <property type="entry name" value="GLUTATHIONE HYDROLASE"/>
    <property type="match status" value="1"/>
</dbReference>
<proteinExistence type="inferred from homology"/>
<feature type="region of interest" description="Disordered" evidence="12">
    <location>
        <begin position="362"/>
        <end position="387"/>
    </location>
</feature>
<comment type="subunit">
    <text evidence="11">This enzyme consists of two polypeptide chains, which are synthesized in precursor form from a single polypeptide.</text>
</comment>
<evidence type="ECO:0000256" key="2">
    <source>
        <dbReference type="ARBA" id="ARBA00001089"/>
    </source>
</evidence>
<dbReference type="PANTHER" id="PTHR43199:SF1">
    <property type="entry name" value="GLUTATHIONE HYDROLASE PROENZYME"/>
    <property type="match status" value="1"/>
</dbReference>
<feature type="binding site" evidence="10">
    <location>
        <position position="428"/>
    </location>
    <ligand>
        <name>L-glutamate</name>
        <dbReference type="ChEBI" id="CHEBI:29985"/>
    </ligand>
</feature>
<evidence type="ECO:0000256" key="8">
    <source>
        <dbReference type="ARBA" id="ARBA00047417"/>
    </source>
</evidence>
<keyword evidence="11" id="KW-0317">Glutathione biosynthesis</keyword>
<feature type="region of interest" description="Disordered" evidence="12">
    <location>
        <begin position="433"/>
        <end position="454"/>
    </location>
</feature>
<dbReference type="UniPathway" id="UPA00204"/>
<evidence type="ECO:0000313" key="14">
    <source>
        <dbReference type="Proteomes" id="UP000244930"/>
    </source>
</evidence>
<dbReference type="EMBL" id="CP022187">
    <property type="protein sequence ID" value="AWI77576.1"/>
    <property type="molecule type" value="Genomic_DNA"/>
</dbReference>